<feature type="region of interest" description="Disordered" evidence="1">
    <location>
        <begin position="314"/>
        <end position="436"/>
    </location>
</feature>
<name>A0A433QBK4_9FUNG</name>
<gene>
    <name evidence="2" type="ORF">BC938DRAFT_483647</name>
</gene>
<proteinExistence type="predicted"/>
<comment type="caution">
    <text evidence="2">The sequence shown here is derived from an EMBL/GenBank/DDBJ whole genome shotgun (WGS) entry which is preliminary data.</text>
</comment>
<feature type="compositionally biased region" description="Polar residues" evidence="1">
    <location>
        <begin position="427"/>
        <end position="436"/>
    </location>
</feature>
<evidence type="ECO:0000256" key="1">
    <source>
        <dbReference type="SAM" id="MobiDB-lite"/>
    </source>
</evidence>
<evidence type="ECO:0000313" key="3">
    <source>
        <dbReference type="Proteomes" id="UP000274822"/>
    </source>
</evidence>
<feature type="compositionally biased region" description="Polar residues" evidence="1">
    <location>
        <begin position="262"/>
        <end position="279"/>
    </location>
</feature>
<feature type="compositionally biased region" description="Low complexity" evidence="1">
    <location>
        <begin position="410"/>
        <end position="426"/>
    </location>
</feature>
<dbReference type="Proteomes" id="UP000274822">
    <property type="component" value="Unassembled WGS sequence"/>
</dbReference>
<protein>
    <submittedName>
        <fullName evidence="2">Uncharacterized protein</fullName>
    </submittedName>
</protein>
<feature type="compositionally biased region" description="Basic and acidic residues" evidence="1">
    <location>
        <begin position="1"/>
        <end position="11"/>
    </location>
</feature>
<feature type="compositionally biased region" description="Polar residues" evidence="1">
    <location>
        <begin position="13"/>
        <end position="32"/>
    </location>
</feature>
<feature type="region of interest" description="Disordered" evidence="1">
    <location>
        <begin position="1"/>
        <end position="32"/>
    </location>
</feature>
<sequence>MPTSTHCDHPSLRMNSTHPHKANSASHVASPNQLAPKTALALHRLVSADQGKQVVMPYCGYCNTTVGHGWLCKICNDRCPCGRIEAKGDICERCFVFCQRHDRHYLKPYRVQEHQRAKETQAAKESPGDETPNPMEAITWTCCEECAREQNLNLSGSMYALGGQQTIFPTSEMQNLNQAFAGQAYGEQMSPRTFLESLSTVRLAPFKKQFVAQSPGGLRSSPNMRLPPLLPLYNQQPNVQSPLVTPPILRRSSHHTPPLRQSPRNTPPINQSPLVNSPLGTPPIGYPALDTPPIEYSALGYSPLGTPPIGQSFGHSPLGTPPIGQSFGHSPLGTPPIGQSFGHSPLGTPPIGQSFGHSPLGTPPIGQSVGHSPLGTSPVGPVRKPLHRRRSVALQSFVQSPTSTPPIGTPSPIDSPSSDISVQSSTGQDESMLNAS</sequence>
<feature type="compositionally biased region" description="Basic and acidic residues" evidence="1">
    <location>
        <begin position="111"/>
        <end position="122"/>
    </location>
</feature>
<keyword evidence="3" id="KW-1185">Reference proteome</keyword>
<organism evidence="2 3">
    <name type="scientific">Jimgerdemannia flammicorona</name>
    <dbReference type="NCBI Taxonomy" id="994334"/>
    <lineage>
        <taxon>Eukaryota</taxon>
        <taxon>Fungi</taxon>
        <taxon>Fungi incertae sedis</taxon>
        <taxon>Mucoromycota</taxon>
        <taxon>Mucoromycotina</taxon>
        <taxon>Endogonomycetes</taxon>
        <taxon>Endogonales</taxon>
        <taxon>Endogonaceae</taxon>
        <taxon>Jimgerdemannia</taxon>
    </lineage>
</organism>
<evidence type="ECO:0000313" key="2">
    <source>
        <dbReference type="EMBL" id="RUS27155.1"/>
    </source>
</evidence>
<dbReference type="AlphaFoldDB" id="A0A433QBK4"/>
<feature type="region of interest" description="Disordered" evidence="1">
    <location>
        <begin position="242"/>
        <end position="281"/>
    </location>
</feature>
<accession>A0A433QBK4</accession>
<reference evidence="2 3" key="1">
    <citation type="journal article" date="2018" name="New Phytol.">
        <title>Phylogenomics of Endogonaceae and evolution of mycorrhizas within Mucoromycota.</title>
        <authorList>
            <person name="Chang Y."/>
            <person name="Desiro A."/>
            <person name="Na H."/>
            <person name="Sandor L."/>
            <person name="Lipzen A."/>
            <person name="Clum A."/>
            <person name="Barry K."/>
            <person name="Grigoriev I.V."/>
            <person name="Martin F.M."/>
            <person name="Stajich J.E."/>
            <person name="Smith M.E."/>
            <person name="Bonito G."/>
            <person name="Spatafora J.W."/>
        </authorList>
    </citation>
    <scope>NUCLEOTIDE SEQUENCE [LARGE SCALE GENOMIC DNA]</scope>
    <source>
        <strain evidence="2 3">AD002</strain>
    </source>
</reference>
<dbReference type="EMBL" id="RBNJ01008947">
    <property type="protein sequence ID" value="RUS27155.1"/>
    <property type="molecule type" value="Genomic_DNA"/>
</dbReference>
<feature type="region of interest" description="Disordered" evidence="1">
    <location>
        <begin position="111"/>
        <end position="133"/>
    </location>
</feature>